<comment type="similarity">
    <text evidence="1">Belongs to the NusB family.</text>
</comment>
<dbReference type="InterPro" id="IPR035926">
    <property type="entry name" value="NusB-like_sf"/>
</dbReference>
<dbReference type="Pfam" id="PF01029">
    <property type="entry name" value="NusB"/>
    <property type="match status" value="1"/>
</dbReference>
<evidence type="ECO:0000256" key="1">
    <source>
        <dbReference type="ARBA" id="ARBA00005952"/>
    </source>
</evidence>
<dbReference type="Gene3D" id="1.10.940.10">
    <property type="entry name" value="NusB-like"/>
    <property type="match status" value="1"/>
</dbReference>
<keyword evidence="5" id="KW-0804">Transcription</keyword>
<dbReference type="GO" id="GO:0003723">
    <property type="term" value="F:RNA binding"/>
    <property type="evidence" value="ECO:0007669"/>
    <property type="project" value="UniProtKB-KW"/>
</dbReference>
<dbReference type="AlphaFoldDB" id="X0TKX0"/>
<sequence length="58" mass="6532">PIELISLRMGAYELTERTDIPYKVAINEAVELTKKFGTVEGYKYVNAILDKLAKSLLT</sequence>
<evidence type="ECO:0000259" key="6">
    <source>
        <dbReference type="Pfam" id="PF01029"/>
    </source>
</evidence>
<dbReference type="PANTHER" id="PTHR11078">
    <property type="entry name" value="N UTILIZATION SUBSTANCE PROTEIN B-RELATED"/>
    <property type="match status" value="1"/>
</dbReference>
<reference evidence="7" key="1">
    <citation type="journal article" date="2014" name="Front. Microbiol.">
        <title>High frequency of phylogenetically diverse reductive dehalogenase-homologous genes in deep subseafloor sedimentary metagenomes.</title>
        <authorList>
            <person name="Kawai M."/>
            <person name="Futagami T."/>
            <person name="Toyoda A."/>
            <person name="Takaki Y."/>
            <person name="Nishi S."/>
            <person name="Hori S."/>
            <person name="Arai W."/>
            <person name="Tsubouchi T."/>
            <person name="Morono Y."/>
            <person name="Uchiyama I."/>
            <person name="Ito T."/>
            <person name="Fujiyama A."/>
            <person name="Inagaki F."/>
            <person name="Takami H."/>
        </authorList>
    </citation>
    <scope>NUCLEOTIDE SEQUENCE</scope>
    <source>
        <strain evidence="7">Expedition CK06-06</strain>
    </source>
</reference>
<dbReference type="GO" id="GO:0005829">
    <property type="term" value="C:cytosol"/>
    <property type="evidence" value="ECO:0007669"/>
    <property type="project" value="TreeGrafter"/>
</dbReference>
<organism evidence="7">
    <name type="scientific">marine sediment metagenome</name>
    <dbReference type="NCBI Taxonomy" id="412755"/>
    <lineage>
        <taxon>unclassified sequences</taxon>
        <taxon>metagenomes</taxon>
        <taxon>ecological metagenomes</taxon>
    </lineage>
</organism>
<proteinExistence type="inferred from homology"/>
<feature type="non-terminal residue" evidence="7">
    <location>
        <position position="1"/>
    </location>
</feature>
<dbReference type="InterPro" id="IPR011605">
    <property type="entry name" value="NusB_fam"/>
</dbReference>
<evidence type="ECO:0000256" key="3">
    <source>
        <dbReference type="ARBA" id="ARBA00022884"/>
    </source>
</evidence>
<dbReference type="InterPro" id="IPR006027">
    <property type="entry name" value="NusB_RsmB_TIM44"/>
</dbReference>
<evidence type="ECO:0000256" key="4">
    <source>
        <dbReference type="ARBA" id="ARBA00023015"/>
    </source>
</evidence>
<accession>X0TKX0</accession>
<feature type="domain" description="NusB/RsmB/TIM44" evidence="6">
    <location>
        <begin position="2"/>
        <end position="54"/>
    </location>
</feature>
<evidence type="ECO:0000256" key="5">
    <source>
        <dbReference type="ARBA" id="ARBA00023163"/>
    </source>
</evidence>
<comment type="caution">
    <text evidence="7">The sequence shown here is derived from an EMBL/GenBank/DDBJ whole genome shotgun (WGS) entry which is preliminary data.</text>
</comment>
<dbReference type="GO" id="GO:0006353">
    <property type="term" value="P:DNA-templated transcription termination"/>
    <property type="evidence" value="ECO:0007669"/>
    <property type="project" value="InterPro"/>
</dbReference>
<dbReference type="GO" id="GO:0031564">
    <property type="term" value="P:transcription antitermination"/>
    <property type="evidence" value="ECO:0007669"/>
    <property type="project" value="UniProtKB-KW"/>
</dbReference>
<evidence type="ECO:0000256" key="2">
    <source>
        <dbReference type="ARBA" id="ARBA00022814"/>
    </source>
</evidence>
<name>X0TKX0_9ZZZZ</name>
<dbReference type="SUPFAM" id="SSF48013">
    <property type="entry name" value="NusB-like"/>
    <property type="match status" value="1"/>
</dbReference>
<dbReference type="PANTHER" id="PTHR11078:SF3">
    <property type="entry name" value="ANTITERMINATION NUSB DOMAIN-CONTAINING PROTEIN"/>
    <property type="match status" value="1"/>
</dbReference>
<keyword evidence="4" id="KW-0805">Transcription regulation</keyword>
<keyword evidence="3" id="KW-0694">RNA-binding</keyword>
<dbReference type="EMBL" id="BARS01015199">
    <property type="protein sequence ID" value="GAF87916.1"/>
    <property type="molecule type" value="Genomic_DNA"/>
</dbReference>
<gene>
    <name evidence="7" type="ORF">S01H1_25206</name>
</gene>
<keyword evidence="2" id="KW-0889">Transcription antitermination</keyword>
<evidence type="ECO:0000313" key="7">
    <source>
        <dbReference type="EMBL" id="GAF87916.1"/>
    </source>
</evidence>
<protein>
    <recommendedName>
        <fullName evidence="6">NusB/RsmB/TIM44 domain-containing protein</fullName>
    </recommendedName>
</protein>